<dbReference type="InterPro" id="IPR009057">
    <property type="entry name" value="Homeodomain-like_sf"/>
</dbReference>
<dbReference type="InterPro" id="IPR050109">
    <property type="entry name" value="HTH-type_TetR-like_transc_reg"/>
</dbReference>
<dbReference type="InterPro" id="IPR036271">
    <property type="entry name" value="Tet_transcr_reg_TetR-rel_C_sf"/>
</dbReference>
<sequence length="198" mass="21111">MRSGLTTNTVIRCAADLSDELGFDSLSISAVARRLGVAAPSLYSHVRDLPALRAGVSALALEELSDAISTRIAGRSGREALFGFAEAHQVYASRSPGRWQSLQHLTAGGMAGSAAVGRLVALTQSVLHRYALRPEWQVHATRMLGSFINGFIALAGSGSFSHRSPGPESSWDIAIDAMHTLFSSWPSMDSPDPARKLH</sequence>
<organism evidence="6 7">
    <name type="scientific">Arthrobacter crusticola</name>
    <dbReference type="NCBI Taxonomy" id="2547960"/>
    <lineage>
        <taxon>Bacteria</taxon>
        <taxon>Bacillati</taxon>
        <taxon>Actinomycetota</taxon>
        <taxon>Actinomycetes</taxon>
        <taxon>Micrococcales</taxon>
        <taxon>Micrococcaceae</taxon>
        <taxon>Arthrobacter</taxon>
    </lineage>
</organism>
<dbReference type="Gene3D" id="1.10.357.10">
    <property type="entry name" value="Tetracycline Repressor, domain 2"/>
    <property type="match status" value="1"/>
</dbReference>
<dbReference type="PANTHER" id="PTHR30055:SF151">
    <property type="entry name" value="TRANSCRIPTIONAL REGULATORY PROTEIN"/>
    <property type="match status" value="1"/>
</dbReference>
<evidence type="ECO:0000256" key="2">
    <source>
        <dbReference type="ARBA" id="ARBA00023125"/>
    </source>
</evidence>
<name>A0A4R5TSL0_9MICC</name>
<keyword evidence="2 4" id="KW-0238">DNA-binding</keyword>
<accession>A0A4R5TSL0</accession>
<comment type="caution">
    <text evidence="6">The sequence shown here is derived from an EMBL/GenBank/DDBJ whole genome shotgun (WGS) entry which is preliminary data.</text>
</comment>
<evidence type="ECO:0000256" key="4">
    <source>
        <dbReference type="PROSITE-ProRule" id="PRU00335"/>
    </source>
</evidence>
<keyword evidence="7" id="KW-1185">Reference proteome</keyword>
<gene>
    <name evidence="6" type="ORF">E2F48_14825</name>
</gene>
<reference evidence="6 7" key="1">
    <citation type="submission" date="2019-03" db="EMBL/GenBank/DDBJ databases">
        <title>Arthrobacter sp. nov., an bacterium isolated from biocrust in Mu Us Desert.</title>
        <authorList>
            <person name="Lixiong L."/>
        </authorList>
    </citation>
    <scope>NUCLEOTIDE SEQUENCE [LARGE SCALE GENOMIC DNA]</scope>
    <source>
        <strain evidence="6 7">SLN-3</strain>
    </source>
</reference>
<dbReference type="SUPFAM" id="SSF46689">
    <property type="entry name" value="Homeodomain-like"/>
    <property type="match status" value="1"/>
</dbReference>
<evidence type="ECO:0000313" key="6">
    <source>
        <dbReference type="EMBL" id="TDK24054.1"/>
    </source>
</evidence>
<dbReference type="PANTHER" id="PTHR30055">
    <property type="entry name" value="HTH-TYPE TRANSCRIPTIONAL REGULATOR RUTR"/>
    <property type="match status" value="1"/>
</dbReference>
<keyword evidence="1" id="KW-0805">Transcription regulation</keyword>
<dbReference type="InterPro" id="IPR025996">
    <property type="entry name" value="MT1864/Rv1816-like_C"/>
</dbReference>
<protein>
    <submittedName>
        <fullName evidence="6">TetR/AcrR family transcriptional regulator</fullName>
    </submittedName>
</protein>
<evidence type="ECO:0000256" key="3">
    <source>
        <dbReference type="ARBA" id="ARBA00023163"/>
    </source>
</evidence>
<dbReference type="InterPro" id="IPR001647">
    <property type="entry name" value="HTH_TetR"/>
</dbReference>
<feature type="DNA-binding region" description="H-T-H motif" evidence="4">
    <location>
        <begin position="27"/>
        <end position="46"/>
    </location>
</feature>
<dbReference type="EMBL" id="SMTK01000005">
    <property type="protein sequence ID" value="TDK24054.1"/>
    <property type="molecule type" value="Genomic_DNA"/>
</dbReference>
<dbReference type="GO" id="GO:0003700">
    <property type="term" value="F:DNA-binding transcription factor activity"/>
    <property type="evidence" value="ECO:0007669"/>
    <property type="project" value="TreeGrafter"/>
</dbReference>
<proteinExistence type="predicted"/>
<evidence type="ECO:0000313" key="7">
    <source>
        <dbReference type="Proteomes" id="UP000295411"/>
    </source>
</evidence>
<dbReference type="Proteomes" id="UP000295411">
    <property type="component" value="Unassembled WGS sequence"/>
</dbReference>
<dbReference type="PROSITE" id="PS50977">
    <property type="entry name" value="HTH_TETR_2"/>
    <property type="match status" value="1"/>
</dbReference>
<feature type="domain" description="HTH tetR-type" evidence="5">
    <location>
        <begin position="4"/>
        <end position="64"/>
    </location>
</feature>
<dbReference type="Gene3D" id="1.10.10.60">
    <property type="entry name" value="Homeodomain-like"/>
    <property type="match status" value="1"/>
</dbReference>
<evidence type="ECO:0000256" key="1">
    <source>
        <dbReference type="ARBA" id="ARBA00023015"/>
    </source>
</evidence>
<dbReference type="GO" id="GO:0000976">
    <property type="term" value="F:transcription cis-regulatory region binding"/>
    <property type="evidence" value="ECO:0007669"/>
    <property type="project" value="TreeGrafter"/>
</dbReference>
<dbReference type="RefSeq" id="WP_133404738.1">
    <property type="nucleotide sequence ID" value="NZ_SMTK01000005.1"/>
</dbReference>
<dbReference type="Pfam" id="PF13305">
    <property type="entry name" value="TetR_C_33"/>
    <property type="match status" value="1"/>
</dbReference>
<dbReference type="AlphaFoldDB" id="A0A4R5TSL0"/>
<evidence type="ECO:0000259" key="5">
    <source>
        <dbReference type="PROSITE" id="PS50977"/>
    </source>
</evidence>
<dbReference type="OrthoDB" id="71867at2"/>
<dbReference type="SUPFAM" id="SSF48498">
    <property type="entry name" value="Tetracyclin repressor-like, C-terminal domain"/>
    <property type="match status" value="1"/>
</dbReference>
<keyword evidence="3" id="KW-0804">Transcription</keyword>